<protein>
    <submittedName>
        <fullName evidence="6">LysR family transcriptional regulator</fullName>
    </submittedName>
</protein>
<dbReference type="RefSeq" id="WP_189050175.1">
    <property type="nucleotide sequence ID" value="NZ_BMJQ01000013.1"/>
</dbReference>
<evidence type="ECO:0000313" key="6">
    <source>
        <dbReference type="EMBL" id="GGF34506.1"/>
    </source>
</evidence>
<keyword evidence="7" id="KW-1185">Reference proteome</keyword>
<sequence>MDPGRLPSLNAVRSFAVAGRLLSFTAAAHELNVTQGAVSRMVQSLETELGVQLFERHGRAIGLTPAGAAYHREITEALARIAAATSDARGFERAGVLSLSALPTLAMRWLVPRLPSFQRAHPDIQVDLAAGDGPVDFATDRVDMAIRHGLPPWPAAAAARLMTEEVGVVCAPHLSGAQDVTGPADLAGRALLQHTTRRDGWRRYFGHFGVPAPDLAQAPAFEHLFMLAEAAASGMGFALMPLFLVRTELAAGRLIQPIAETVRPDTAYYILHRPGADRARKVRLFKTWLLRQAAEAVPR</sequence>
<keyword evidence="2" id="KW-0805">Transcription regulation</keyword>
<evidence type="ECO:0000256" key="3">
    <source>
        <dbReference type="ARBA" id="ARBA00023125"/>
    </source>
</evidence>
<reference evidence="6" key="1">
    <citation type="journal article" date="2014" name="Int. J. Syst. Evol. Microbiol.">
        <title>Complete genome sequence of Corynebacterium casei LMG S-19264T (=DSM 44701T), isolated from a smear-ripened cheese.</title>
        <authorList>
            <consortium name="US DOE Joint Genome Institute (JGI-PGF)"/>
            <person name="Walter F."/>
            <person name="Albersmeier A."/>
            <person name="Kalinowski J."/>
            <person name="Ruckert C."/>
        </authorList>
    </citation>
    <scope>NUCLEOTIDE SEQUENCE</scope>
    <source>
        <strain evidence="6">CGMCC 1.15725</strain>
    </source>
</reference>
<dbReference type="PROSITE" id="PS50931">
    <property type="entry name" value="HTH_LYSR"/>
    <property type="match status" value="1"/>
</dbReference>
<dbReference type="InterPro" id="IPR005119">
    <property type="entry name" value="LysR_subst-bd"/>
</dbReference>
<dbReference type="PANTHER" id="PTHR30537:SF74">
    <property type="entry name" value="HTH-TYPE TRANSCRIPTIONAL REGULATOR TRPI"/>
    <property type="match status" value="1"/>
</dbReference>
<dbReference type="InterPro" id="IPR058163">
    <property type="entry name" value="LysR-type_TF_proteobact-type"/>
</dbReference>
<dbReference type="GO" id="GO:0003700">
    <property type="term" value="F:DNA-binding transcription factor activity"/>
    <property type="evidence" value="ECO:0007669"/>
    <property type="project" value="InterPro"/>
</dbReference>
<keyword evidence="3" id="KW-0238">DNA-binding</keyword>
<dbReference type="CDD" id="cd08432">
    <property type="entry name" value="PBP2_GcdR_TrpI_HvrB_AmpR_like"/>
    <property type="match status" value="1"/>
</dbReference>
<dbReference type="PRINTS" id="PR00039">
    <property type="entry name" value="HTHLYSR"/>
</dbReference>
<evidence type="ECO:0000256" key="4">
    <source>
        <dbReference type="ARBA" id="ARBA00023163"/>
    </source>
</evidence>
<dbReference type="Gene3D" id="1.10.10.10">
    <property type="entry name" value="Winged helix-like DNA-binding domain superfamily/Winged helix DNA-binding domain"/>
    <property type="match status" value="1"/>
</dbReference>
<dbReference type="Pfam" id="PF00126">
    <property type="entry name" value="HTH_1"/>
    <property type="match status" value="1"/>
</dbReference>
<dbReference type="GO" id="GO:0006351">
    <property type="term" value="P:DNA-templated transcription"/>
    <property type="evidence" value="ECO:0007669"/>
    <property type="project" value="TreeGrafter"/>
</dbReference>
<evidence type="ECO:0000256" key="1">
    <source>
        <dbReference type="ARBA" id="ARBA00009437"/>
    </source>
</evidence>
<evidence type="ECO:0000313" key="7">
    <source>
        <dbReference type="Proteomes" id="UP000646365"/>
    </source>
</evidence>
<dbReference type="Gene3D" id="3.40.190.10">
    <property type="entry name" value="Periplasmic binding protein-like II"/>
    <property type="match status" value="2"/>
</dbReference>
<evidence type="ECO:0000259" key="5">
    <source>
        <dbReference type="PROSITE" id="PS50931"/>
    </source>
</evidence>
<dbReference type="Pfam" id="PF03466">
    <property type="entry name" value="LysR_substrate"/>
    <property type="match status" value="1"/>
</dbReference>
<dbReference type="GO" id="GO:0043565">
    <property type="term" value="F:sequence-specific DNA binding"/>
    <property type="evidence" value="ECO:0007669"/>
    <property type="project" value="TreeGrafter"/>
</dbReference>
<dbReference type="InterPro" id="IPR036388">
    <property type="entry name" value="WH-like_DNA-bd_sf"/>
</dbReference>
<keyword evidence="4" id="KW-0804">Transcription</keyword>
<comment type="similarity">
    <text evidence="1">Belongs to the LysR transcriptional regulatory family.</text>
</comment>
<dbReference type="SUPFAM" id="SSF46785">
    <property type="entry name" value="Winged helix' DNA-binding domain"/>
    <property type="match status" value="1"/>
</dbReference>
<proteinExistence type="inferred from homology"/>
<dbReference type="InterPro" id="IPR000847">
    <property type="entry name" value="LysR_HTH_N"/>
</dbReference>
<organism evidence="6 7">
    <name type="scientific">Aliidongia dinghuensis</name>
    <dbReference type="NCBI Taxonomy" id="1867774"/>
    <lineage>
        <taxon>Bacteria</taxon>
        <taxon>Pseudomonadati</taxon>
        <taxon>Pseudomonadota</taxon>
        <taxon>Alphaproteobacteria</taxon>
        <taxon>Rhodospirillales</taxon>
        <taxon>Dongiaceae</taxon>
        <taxon>Aliidongia</taxon>
    </lineage>
</organism>
<dbReference type="EMBL" id="BMJQ01000013">
    <property type="protein sequence ID" value="GGF34506.1"/>
    <property type="molecule type" value="Genomic_DNA"/>
</dbReference>
<comment type="caution">
    <text evidence="6">The sequence shown here is derived from an EMBL/GenBank/DDBJ whole genome shotgun (WGS) entry which is preliminary data.</text>
</comment>
<dbReference type="AlphaFoldDB" id="A0A8J3E5D3"/>
<evidence type="ECO:0000256" key="2">
    <source>
        <dbReference type="ARBA" id="ARBA00023015"/>
    </source>
</evidence>
<dbReference type="NCBIfam" id="NF008352">
    <property type="entry name" value="PRK11139.1"/>
    <property type="match status" value="1"/>
</dbReference>
<reference evidence="6" key="2">
    <citation type="submission" date="2020-09" db="EMBL/GenBank/DDBJ databases">
        <authorList>
            <person name="Sun Q."/>
            <person name="Zhou Y."/>
        </authorList>
    </citation>
    <scope>NUCLEOTIDE SEQUENCE</scope>
    <source>
        <strain evidence="6">CGMCC 1.15725</strain>
    </source>
</reference>
<name>A0A8J3E5D3_9PROT</name>
<dbReference type="PANTHER" id="PTHR30537">
    <property type="entry name" value="HTH-TYPE TRANSCRIPTIONAL REGULATOR"/>
    <property type="match status" value="1"/>
</dbReference>
<accession>A0A8J3E5D3</accession>
<feature type="domain" description="HTH lysR-type" evidence="5">
    <location>
        <begin position="7"/>
        <end position="64"/>
    </location>
</feature>
<dbReference type="SUPFAM" id="SSF53850">
    <property type="entry name" value="Periplasmic binding protein-like II"/>
    <property type="match status" value="1"/>
</dbReference>
<dbReference type="InterPro" id="IPR036390">
    <property type="entry name" value="WH_DNA-bd_sf"/>
</dbReference>
<gene>
    <name evidence="6" type="ORF">GCM10011611_45920</name>
</gene>
<dbReference type="Proteomes" id="UP000646365">
    <property type="component" value="Unassembled WGS sequence"/>
</dbReference>
<dbReference type="FunFam" id="1.10.10.10:FF:000001">
    <property type="entry name" value="LysR family transcriptional regulator"/>
    <property type="match status" value="1"/>
</dbReference>